<comment type="caution">
    <text evidence="1">The sequence shown here is derived from an EMBL/GenBank/DDBJ whole genome shotgun (WGS) entry which is preliminary data.</text>
</comment>
<dbReference type="SUPFAM" id="SSF82784">
    <property type="entry name" value="OsmC-like"/>
    <property type="match status" value="1"/>
</dbReference>
<gene>
    <name evidence="1" type="ORF">I5M27_14170</name>
</gene>
<dbReference type="InterPro" id="IPR003718">
    <property type="entry name" value="OsmC/Ohr_fam"/>
</dbReference>
<protein>
    <submittedName>
        <fullName evidence="1">OsmC family protein</fullName>
    </submittedName>
</protein>
<dbReference type="PANTHER" id="PTHR39624:SF2">
    <property type="entry name" value="OSMC-LIKE PROTEIN"/>
    <property type="match status" value="1"/>
</dbReference>
<evidence type="ECO:0000313" key="1">
    <source>
        <dbReference type="EMBL" id="MBK0404137.1"/>
    </source>
</evidence>
<name>A0ABS1C4N7_9BACT</name>
<dbReference type="Gene3D" id="3.30.300.20">
    <property type="match status" value="1"/>
</dbReference>
<sequence length="151" mass="16630">MRTLADTRILLPNQVSASLSEPRFLTKIRVGKHSFVVDEPEDMGGANAGPQPQHMILSALGSCAAITLRMYADHKAWPLTQIDVKLQFEGEAESENQLMPNIKMQLLVQGNLSPEQLERLTVIAQKCPVHKSLSPAFKISTTLALALPEYP</sequence>
<dbReference type="PANTHER" id="PTHR39624">
    <property type="entry name" value="PROTEIN INVOLVED IN RIMO-MEDIATED BETA-METHYLTHIOLATION OF RIBOSOMAL PROTEIN S12 YCAO"/>
    <property type="match status" value="1"/>
</dbReference>
<dbReference type="Pfam" id="PF02566">
    <property type="entry name" value="OsmC"/>
    <property type="match status" value="1"/>
</dbReference>
<dbReference type="Proteomes" id="UP000644147">
    <property type="component" value="Unassembled WGS sequence"/>
</dbReference>
<proteinExistence type="predicted"/>
<evidence type="ECO:0000313" key="2">
    <source>
        <dbReference type="Proteomes" id="UP000644147"/>
    </source>
</evidence>
<organism evidence="1 2">
    <name type="scientific">Adhaeribacter terrigena</name>
    <dbReference type="NCBI Taxonomy" id="2793070"/>
    <lineage>
        <taxon>Bacteria</taxon>
        <taxon>Pseudomonadati</taxon>
        <taxon>Bacteroidota</taxon>
        <taxon>Cytophagia</taxon>
        <taxon>Cytophagales</taxon>
        <taxon>Hymenobacteraceae</taxon>
        <taxon>Adhaeribacter</taxon>
    </lineage>
</organism>
<dbReference type="EMBL" id="JAEHFX010000007">
    <property type="protein sequence ID" value="MBK0404137.1"/>
    <property type="molecule type" value="Genomic_DNA"/>
</dbReference>
<dbReference type="InterPro" id="IPR015946">
    <property type="entry name" value="KH_dom-like_a/b"/>
</dbReference>
<dbReference type="RefSeq" id="WP_200506973.1">
    <property type="nucleotide sequence ID" value="NZ_JAEHFX010000007.1"/>
</dbReference>
<dbReference type="InterPro" id="IPR036102">
    <property type="entry name" value="OsmC/Ohrsf"/>
</dbReference>
<reference evidence="1 2" key="1">
    <citation type="submission" date="2020-12" db="EMBL/GenBank/DDBJ databases">
        <title>Bacterial novel species Adhaeribacter sp. BT258 isolated from soil.</title>
        <authorList>
            <person name="Jung H.-Y."/>
        </authorList>
    </citation>
    <scope>NUCLEOTIDE SEQUENCE [LARGE SCALE GENOMIC DNA]</scope>
    <source>
        <strain evidence="1 2">BT258</strain>
    </source>
</reference>
<accession>A0ABS1C4N7</accession>
<keyword evidence="2" id="KW-1185">Reference proteome</keyword>